<dbReference type="PaxDb" id="4097-A0A1S3XKR9"/>
<evidence type="ECO:0000256" key="1">
    <source>
        <dbReference type="SAM" id="MobiDB-lite"/>
    </source>
</evidence>
<dbReference type="OrthoDB" id="1752139at2759"/>
<dbReference type="RefSeq" id="XP_016440513.1">
    <property type="nucleotide sequence ID" value="XM_016585027.1"/>
</dbReference>
<dbReference type="PANTHER" id="PTHR33223">
    <property type="entry name" value="CCHC-TYPE DOMAIN-CONTAINING PROTEIN"/>
    <property type="match status" value="1"/>
</dbReference>
<feature type="region of interest" description="Disordered" evidence="1">
    <location>
        <begin position="179"/>
        <end position="241"/>
    </location>
</feature>
<evidence type="ECO:0000313" key="3">
    <source>
        <dbReference type="RefSeq" id="XP_016440513.1"/>
    </source>
</evidence>
<dbReference type="Pfam" id="PF03732">
    <property type="entry name" value="Retrotrans_gag"/>
    <property type="match status" value="1"/>
</dbReference>
<organism evidence="3">
    <name type="scientific">Nicotiana tabacum</name>
    <name type="common">Common tobacco</name>
    <dbReference type="NCBI Taxonomy" id="4097"/>
    <lineage>
        <taxon>Eukaryota</taxon>
        <taxon>Viridiplantae</taxon>
        <taxon>Streptophyta</taxon>
        <taxon>Embryophyta</taxon>
        <taxon>Tracheophyta</taxon>
        <taxon>Spermatophyta</taxon>
        <taxon>Magnoliopsida</taxon>
        <taxon>eudicotyledons</taxon>
        <taxon>Gunneridae</taxon>
        <taxon>Pentapetalae</taxon>
        <taxon>asterids</taxon>
        <taxon>lamiids</taxon>
        <taxon>Solanales</taxon>
        <taxon>Solanaceae</taxon>
        <taxon>Nicotianoideae</taxon>
        <taxon>Nicotianeae</taxon>
        <taxon>Nicotiana</taxon>
    </lineage>
</organism>
<dbReference type="KEGG" id="nta:107766247"/>
<dbReference type="InterPro" id="IPR005162">
    <property type="entry name" value="Retrotrans_gag_dom"/>
</dbReference>
<proteinExistence type="predicted"/>
<feature type="domain" description="Retrotransposon gag" evidence="2">
    <location>
        <begin position="109"/>
        <end position="177"/>
    </location>
</feature>
<protein>
    <recommendedName>
        <fullName evidence="2">Retrotransposon gag domain-containing protein</fullName>
    </recommendedName>
</protein>
<dbReference type="AlphaFoldDB" id="A0A1S3XKR9"/>
<reference evidence="3" key="1">
    <citation type="submission" date="2025-08" db="UniProtKB">
        <authorList>
            <consortium name="RefSeq"/>
        </authorList>
    </citation>
    <scope>IDENTIFICATION</scope>
</reference>
<gene>
    <name evidence="3" type="primary">LOC107766247</name>
</gene>
<evidence type="ECO:0000259" key="2">
    <source>
        <dbReference type="Pfam" id="PF03732"/>
    </source>
</evidence>
<sequence length="321" mass="37034">MRMLEELTKRIESGEKKIEDNEKKVETYNSCVDQISGAPPVLKGLDAKKFIQKSFPLSAALMPIPEKFRMYDIPKYNGTSDPNEHITSYTCRIKENDLNDGEIESVLLKLFGETLSDGAMIWYHNLPPNSIDLFAILTDAFMKAHVGAIKVTMRKSEVFKIKQMNDEMLREFVSRLEAKPSRDTNMESRSNKEQYQPYVDRRNNGLGRNAAQNDQRNDRGQSSRGLMSRNGLDKHTDPAEAPRLSEYNFSVDASEIVLAIGRIKDTRWPKPIQSNPSQRNPNLMCKYHDTHGHRTEEFRQLREKVTDGRYQDTFLHEGLRF</sequence>
<feature type="compositionally biased region" description="Basic and acidic residues" evidence="1">
    <location>
        <begin position="179"/>
        <end position="192"/>
    </location>
</feature>
<name>A0A1S3XKR9_TOBAC</name>
<dbReference type="PANTHER" id="PTHR33223:SF11">
    <property type="entry name" value="ELEMENT PROTEIN, PUTATIVE-RELATED"/>
    <property type="match status" value="1"/>
</dbReference>
<accession>A0A1S3XKR9</accession>
<feature type="compositionally biased region" description="Basic and acidic residues" evidence="1">
    <location>
        <begin position="231"/>
        <end position="240"/>
    </location>
</feature>